<evidence type="ECO:0000313" key="2">
    <source>
        <dbReference type="Proteomes" id="UP001431221"/>
    </source>
</evidence>
<gene>
    <name evidence="1" type="ORF">M0H32_07290</name>
</gene>
<dbReference type="EMBL" id="JALNMJ010000004">
    <property type="protein sequence ID" value="MCK7611957.1"/>
    <property type="molecule type" value="Genomic_DNA"/>
</dbReference>
<comment type="caution">
    <text evidence="1">The sequence shown here is derived from an EMBL/GenBank/DDBJ whole genome shotgun (WGS) entry which is preliminary data.</text>
</comment>
<protein>
    <submittedName>
        <fullName evidence="1">Uncharacterized protein</fullName>
    </submittedName>
</protein>
<organism evidence="1 2">
    <name type="scientific">Roseibium sediminicola</name>
    <dbReference type="NCBI Taxonomy" id="2933272"/>
    <lineage>
        <taxon>Bacteria</taxon>
        <taxon>Pseudomonadati</taxon>
        <taxon>Pseudomonadota</taxon>
        <taxon>Alphaproteobacteria</taxon>
        <taxon>Hyphomicrobiales</taxon>
        <taxon>Stappiaceae</taxon>
        <taxon>Roseibium</taxon>
    </lineage>
</organism>
<accession>A0ABT0GRA5</accession>
<keyword evidence="2" id="KW-1185">Reference proteome</keyword>
<evidence type="ECO:0000313" key="1">
    <source>
        <dbReference type="EMBL" id="MCK7611957.1"/>
    </source>
</evidence>
<sequence length="147" mass="15509">MPTLIDLANNIYRFGGFDPDNGMMLPFAAYTGSLSFPSRSTGSSTAAWDLATTVATGLDPRATFASGMGQLTAPGYFTSTWYSFGGSTLIVWQENGPGGFSAKYQVFSAISGGNLIVGGRQYISNHSTVQSATFNFRILLLGFASAT</sequence>
<dbReference type="Proteomes" id="UP001431221">
    <property type="component" value="Unassembled WGS sequence"/>
</dbReference>
<dbReference type="RefSeq" id="WP_248152703.1">
    <property type="nucleotide sequence ID" value="NZ_JALNMJ010000004.1"/>
</dbReference>
<proteinExistence type="predicted"/>
<reference evidence="1" key="1">
    <citation type="submission" date="2022-04" db="EMBL/GenBank/DDBJ databases">
        <title>Roseibium sp. CAU 1639 isolated from mud.</title>
        <authorList>
            <person name="Kim W."/>
        </authorList>
    </citation>
    <scope>NUCLEOTIDE SEQUENCE</scope>
    <source>
        <strain evidence="1">CAU 1639</strain>
    </source>
</reference>
<name>A0ABT0GRA5_9HYPH</name>